<evidence type="ECO:0000313" key="3">
    <source>
        <dbReference type="EMBL" id="VFA90500.1"/>
    </source>
</evidence>
<dbReference type="SUPFAM" id="SSF46785">
    <property type="entry name" value="Winged helix' DNA-binding domain"/>
    <property type="match status" value="1"/>
</dbReference>
<dbReference type="PANTHER" id="PTHR43252">
    <property type="entry name" value="TRANSCRIPTIONAL REGULATOR YQJI"/>
    <property type="match status" value="1"/>
</dbReference>
<dbReference type="EMBL" id="CAACYD010000007">
    <property type="protein sequence ID" value="VFA90500.1"/>
    <property type="molecule type" value="Genomic_DNA"/>
</dbReference>
<dbReference type="RefSeq" id="WP_131735302.1">
    <property type="nucleotide sequence ID" value="NZ_CAACYD010000007.1"/>
</dbReference>
<accession>A0ABD7V878</accession>
<feature type="region of interest" description="Disordered" evidence="1">
    <location>
        <begin position="191"/>
        <end position="222"/>
    </location>
</feature>
<comment type="caution">
    <text evidence="3">The sequence shown here is derived from an EMBL/GenBank/DDBJ whole genome shotgun (WGS) entry which is preliminary data.</text>
</comment>
<proteinExistence type="predicted"/>
<protein>
    <submittedName>
        <fullName evidence="3">Transcriptional regulator, Acidobacterial, PadR-family</fullName>
    </submittedName>
</protein>
<dbReference type="Proteomes" id="UP000360750">
    <property type="component" value="Unassembled WGS sequence"/>
</dbReference>
<reference evidence="3 4" key="1">
    <citation type="submission" date="2019-02" db="EMBL/GenBank/DDBJ databases">
        <authorList>
            <consortium name="Pathogen Informatics"/>
        </authorList>
    </citation>
    <scope>NUCLEOTIDE SEQUENCE [LARGE SCALE GENOMIC DNA]</scope>
    <source>
        <strain evidence="3 4">3012STDY6756503</strain>
    </source>
</reference>
<dbReference type="AlphaFoldDB" id="A0ABD7V878"/>
<gene>
    <name evidence="3" type="ORF">NCTC8139_04084</name>
</gene>
<dbReference type="InterPro" id="IPR036388">
    <property type="entry name" value="WH-like_DNA-bd_sf"/>
</dbReference>
<name>A0ABD7V878_9ACTN</name>
<organism evidence="3 4">
    <name type="scientific">Gordonia paraffinivorans</name>
    <dbReference type="NCBI Taxonomy" id="175628"/>
    <lineage>
        <taxon>Bacteria</taxon>
        <taxon>Bacillati</taxon>
        <taxon>Actinomycetota</taxon>
        <taxon>Actinomycetes</taxon>
        <taxon>Mycobacteriales</taxon>
        <taxon>Gordoniaceae</taxon>
        <taxon>Gordonia</taxon>
    </lineage>
</organism>
<evidence type="ECO:0000256" key="1">
    <source>
        <dbReference type="SAM" id="MobiDB-lite"/>
    </source>
</evidence>
<feature type="domain" description="Transcription regulator PadR N-terminal" evidence="2">
    <location>
        <begin position="16"/>
        <end position="91"/>
    </location>
</feature>
<evidence type="ECO:0000313" key="4">
    <source>
        <dbReference type="Proteomes" id="UP000360750"/>
    </source>
</evidence>
<dbReference type="InterPro" id="IPR005149">
    <property type="entry name" value="Tscrpt_reg_PadR_N"/>
</dbReference>
<dbReference type="Pfam" id="PF03551">
    <property type="entry name" value="PadR"/>
    <property type="match status" value="1"/>
</dbReference>
<dbReference type="Gene3D" id="1.10.10.10">
    <property type="entry name" value="Winged helix-like DNA-binding domain superfamily/Winged helix DNA-binding domain"/>
    <property type="match status" value="1"/>
</dbReference>
<feature type="compositionally biased region" description="Low complexity" evidence="1">
    <location>
        <begin position="199"/>
        <end position="215"/>
    </location>
</feature>
<dbReference type="PANTHER" id="PTHR43252:SF7">
    <property type="entry name" value="TRANSCRIPTIONAL REGULATOR YQJI"/>
    <property type="match status" value="1"/>
</dbReference>
<sequence>MARSERPVLGPVAILVLGLLDERPMHPYEMVQTTLARQEDRLAKFRAGTLYHAVDRLAGLGLIEVCEVRREGNRPERTVYAITEAGRTALTHNLERILETPDEEYPGLYLALSEAHGLPRQRVIELLGRRIAAMRAELDDVAAMAAEARASGKPEMFVLDLGCRVATLTAQLAWLDDLVDRLRDNRIEWLDDPDSPYRTGSTPPVTGTAGTAAVPDETQTTR</sequence>
<evidence type="ECO:0000259" key="2">
    <source>
        <dbReference type="Pfam" id="PF03551"/>
    </source>
</evidence>
<dbReference type="InterPro" id="IPR036390">
    <property type="entry name" value="WH_DNA-bd_sf"/>
</dbReference>
<dbReference type="GeneID" id="60752054"/>